<name>A0AAD7FFN4_9AGAR</name>
<protein>
    <recommendedName>
        <fullName evidence="1">DUF6699 domain-containing protein</fullName>
    </recommendedName>
</protein>
<dbReference type="AlphaFoldDB" id="A0AAD7FFN4"/>
<dbReference type="Proteomes" id="UP001221142">
    <property type="component" value="Unassembled WGS sequence"/>
</dbReference>
<feature type="domain" description="DUF6699" evidence="1">
    <location>
        <begin position="68"/>
        <end position="201"/>
    </location>
</feature>
<keyword evidence="3" id="KW-1185">Reference proteome</keyword>
<gene>
    <name evidence="2" type="ORF">FB45DRAFT_801563</name>
</gene>
<dbReference type="Pfam" id="PF20415">
    <property type="entry name" value="DUF6699"/>
    <property type="match status" value="1"/>
</dbReference>
<evidence type="ECO:0000313" key="2">
    <source>
        <dbReference type="EMBL" id="KAJ7615943.1"/>
    </source>
</evidence>
<proteinExistence type="predicted"/>
<reference evidence="2" key="1">
    <citation type="submission" date="2023-03" db="EMBL/GenBank/DDBJ databases">
        <title>Massive genome expansion in bonnet fungi (Mycena s.s.) driven by repeated elements and novel gene families across ecological guilds.</title>
        <authorList>
            <consortium name="Lawrence Berkeley National Laboratory"/>
            <person name="Harder C.B."/>
            <person name="Miyauchi S."/>
            <person name="Viragh M."/>
            <person name="Kuo A."/>
            <person name="Thoen E."/>
            <person name="Andreopoulos B."/>
            <person name="Lu D."/>
            <person name="Skrede I."/>
            <person name="Drula E."/>
            <person name="Henrissat B."/>
            <person name="Morin E."/>
            <person name="Kohler A."/>
            <person name="Barry K."/>
            <person name="LaButti K."/>
            <person name="Morin E."/>
            <person name="Salamov A."/>
            <person name="Lipzen A."/>
            <person name="Mereny Z."/>
            <person name="Hegedus B."/>
            <person name="Baldrian P."/>
            <person name="Stursova M."/>
            <person name="Weitz H."/>
            <person name="Taylor A."/>
            <person name="Grigoriev I.V."/>
            <person name="Nagy L.G."/>
            <person name="Martin F."/>
            <person name="Kauserud H."/>
        </authorList>
    </citation>
    <scope>NUCLEOTIDE SEQUENCE</scope>
    <source>
        <strain evidence="2">9284</strain>
    </source>
</reference>
<sequence>MPVRFSFFNTYHCPPPPMSFTSSSTSSSSSGLYTPPISYPGLPGPTPFLPEHKAHANTLLAYSLDPILDYDLSLPPSSISTHIPGLSSRRLLEPAVYPPQRALTLITPHLPWDIPVRAAGNYVTVADVLHALYNTLRANITPREFAALGADRNKRRVTQAYVQRYERLRGRRRSEYREEKRQGVKRVDFLMECTAFMGISPVDGYTDLWQLNVS</sequence>
<comment type="caution">
    <text evidence="2">The sequence shown here is derived from an EMBL/GenBank/DDBJ whole genome shotgun (WGS) entry which is preliminary data.</text>
</comment>
<accession>A0AAD7FFN4</accession>
<evidence type="ECO:0000259" key="1">
    <source>
        <dbReference type="Pfam" id="PF20415"/>
    </source>
</evidence>
<evidence type="ECO:0000313" key="3">
    <source>
        <dbReference type="Proteomes" id="UP001221142"/>
    </source>
</evidence>
<organism evidence="2 3">
    <name type="scientific">Roridomyces roridus</name>
    <dbReference type="NCBI Taxonomy" id="1738132"/>
    <lineage>
        <taxon>Eukaryota</taxon>
        <taxon>Fungi</taxon>
        <taxon>Dikarya</taxon>
        <taxon>Basidiomycota</taxon>
        <taxon>Agaricomycotina</taxon>
        <taxon>Agaricomycetes</taxon>
        <taxon>Agaricomycetidae</taxon>
        <taxon>Agaricales</taxon>
        <taxon>Marasmiineae</taxon>
        <taxon>Mycenaceae</taxon>
        <taxon>Roridomyces</taxon>
    </lineage>
</organism>
<dbReference type="InterPro" id="IPR046522">
    <property type="entry name" value="DUF6699"/>
</dbReference>
<dbReference type="EMBL" id="JARKIF010000023">
    <property type="protein sequence ID" value="KAJ7615943.1"/>
    <property type="molecule type" value="Genomic_DNA"/>
</dbReference>